<dbReference type="PANTHER" id="PTHR33420">
    <property type="entry name" value="FIMBRIAL SUBUNIT ELFA-RELATED"/>
    <property type="match status" value="1"/>
</dbReference>
<dbReference type="SMR" id="A0A0H2VDH0"/>
<dbReference type="InterPro" id="IPR036937">
    <property type="entry name" value="Adhesion_dom_fimbrial_sf"/>
</dbReference>
<accession>A0A0H2VDH0</accession>
<feature type="signal peptide" evidence="1">
    <location>
        <begin position="1"/>
        <end position="22"/>
    </location>
</feature>
<dbReference type="RefSeq" id="WP_001239363.1">
    <property type="nucleotide sequence ID" value="NC_004431.1"/>
</dbReference>
<keyword evidence="4" id="KW-1185">Reference proteome</keyword>
<dbReference type="GO" id="GO:0043709">
    <property type="term" value="P:cell adhesion involved in single-species biofilm formation"/>
    <property type="evidence" value="ECO:0007669"/>
    <property type="project" value="TreeGrafter"/>
</dbReference>
<keyword evidence="1" id="KW-0732">Signal</keyword>
<proteinExistence type="predicted"/>
<dbReference type="GO" id="GO:0009289">
    <property type="term" value="C:pilus"/>
    <property type="evidence" value="ECO:0007669"/>
    <property type="project" value="InterPro"/>
</dbReference>
<dbReference type="Proteomes" id="UP000001410">
    <property type="component" value="Chromosome"/>
</dbReference>
<dbReference type="InterPro" id="IPR008966">
    <property type="entry name" value="Adhesion_dom_sf"/>
</dbReference>
<gene>
    <name evidence="3" type="primary">papH_2</name>
    <name evidence="2" type="synonym">papH</name>
    <name evidence="2" type="ordered locus">c3591</name>
    <name evidence="3" type="ordered locus">c5187</name>
</gene>
<reference evidence="3 4" key="1">
    <citation type="journal article" date="2002" name="Proc. Natl. Acad. Sci. U.S.A.">
        <title>Extensive mosaic structure revealed by the complete genome sequence of uropathogenic Escherichia coli.</title>
        <authorList>
            <person name="Welch R.A."/>
            <person name="Burland V."/>
            <person name="Plunkett G.III."/>
            <person name="Redford P."/>
            <person name="Roesch P."/>
            <person name="Rasko D."/>
            <person name="Buckles E.L."/>
            <person name="Liou S.R."/>
            <person name="Boutin A."/>
            <person name="Hackett J."/>
            <person name="Stroud D."/>
            <person name="Mayhew G.F."/>
            <person name="Rose D.J."/>
            <person name="Zhou S."/>
            <person name="Schwartz D.C."/>
            <person name="Perna N.T."/>
            <person name="Mobley H.L."/>
            <person name="Donnenberg M.S."/>
            <person name="Blattner F.R."/>
        </authorList>
    </citation>
    <scope>NUCLEOTIDE SEQUENCE [LARGE SCALE GENOMIC DNA]</scope>
    <source>
        <strain evidence="3">CFT073</strain>
        <strain evidence="4">CFT073 / ATCC 700928 / UPEC</strain>
    </source>
</reference>
<dbReference type="EMBL" id="AE014075">
    <property type="protein sequence ID" value="AAN82039.1"/>
    <property type="molecule type" value="Genomic_DNA"/>
</dbReference>
<evidence type="ECO:0000256" key="1">
    <source>
        <dbReference type="SAM" id="SignalP"/>
    </source>
</evidence>
<dbReference type="eggNOG" id="COG3539">
    <property type="taxonomic scope" value="Bacteria"/>
</dbReference>
<evidence type="ECO:0000313" key="3">
    <source>
        <dbReference type="EMBL" id="AAN83609.1"/>
    </source>
</evidence>
<dbReference type="KEGG" id="ecc:c5187"/>
<evidence type="ECO:0000313" key="2">
    <source>
        <dbReference type="EMBL" id="AAN82039.1"/>
    </source>
</evidence>
<dbReference type="EMBL" id="AE014075">
    <property type="protein sequence ID" value="AAN83609.1"/>
    <property type="molecule type" value="Genomic_DNA"/>
</dbReference>
<dbReference type="STRING" id="199310.c3591"/>
<protein>
    <submittedName>
        <fullName evidence="3">PapH protein</fullName>
    </submittedName>
</protein>
<feature type="chain" id="PRO_5007407933" evidence="1">
    <location>
        <begin position="23"/>
        <end position="195"/>
    </location>
</feature>
<evidence type="ECO:0000313" key="4">
    <source>
        <dbReference type="Proteomes" id="UP000001410"/>
    </source>
</evidence>
<dbReference type="InterPro" id="IPR050263">
    <property type="entry name" value="Bact_Fimbrial_Adh_Pro"/>
</dbReference>
<dbReference type="HOGENOM" id="CLU_088965_4_2_6"/>
<dbReference type="SUPFAM" id="SSF49401">
    <property type="entry name" value="Bacterial adhesins"/>
    <property type="match status" value="1"/>
</dbReference>
<dbReference type="KEGG" id="ecc:c3591"/>
<name>A0A0H2VDH0_ECOL6</name>
<organism evidence="3 4">
    <name type="scientific">Escherichia coli O6:H1 (strain CFT073 / ATCC 700928 / UPEC)</name>
    <dbReference type="NCBI Taxonomy" id="199310"/>
    <lineage>
        <taxon>Bacteria</taxon>
        <taxon>Pseudomonadati</taxon>
        <taxon>Pseudomonadota</taxon>
        <taxon>Gammaproteobacteria</taxon>
        <taxon>Enterobacterales</taxon>
        <taxon>Enterobacteriaceae</taxon>
        <taxon>Escherichia</taxon>
    </lineage>
</organism>
<sequence>MRLRFSVPLFFFCCVFVHGVFAGPFPPPGMSLPEYWGEEHVWWDGRAAFHGEVVRPACTLAMEDAWQIIDMGETPVRDLQNGFSGPERKFSLRLRNCEFNSQGGNLFSDSRIRVTFDGVRGETPDKFNLSGQAKGINLQIADARGNIARAGKVMPAIPLTGNEEALDYTLRIVRNGKKLEAGNYFAVLGFRVDYE</sequence>
<dbReference type="AlphaFoldDB" id="A0A0H2VDH0"/>
<dbReference type="PANTHER" id="PTHR33420:SF26">
    <property type="entry name" value="FIMBRIAL SUBUNIT"/>
    <property type="match status" value="1"/>
</dbReference>
<dbReference type="Gene3D" id="2.60.40.1090">
    <property type="entry name" value="Fimbrial-type adhesion domain"/>
    <property type="match status" value="1"/>
</dbReference>